<dbReference type="AlphaFoldDB" id="A0A5S9F1W9"/>
<organism evidence="2 3">
    <name type="scientific">Uabimicrobium amorphum</name>
    <dbReference type="NCBI Taxonomy" id="2596890"/>
    <lineage>
        <taxon>Bacteria</taxon>
        <taxon>Pseudomonadati</taxon>
        <taxon>Planctomycetota</taxon>
        <taxon>Candidatus Uabimicrobiia</taxon>
        <taxon>Candidatus Uabimicrobiales</taxon>
        <taxon>Candidatus Uabimicrobiaceae</taxon>
        <taxon>Candidatus Uabimicrobium</taxon>
    </lineage>
</organism>
<protein>
    <submittedName>
        <fullName evidence="2">Uncharacterized protein</fullName>
    </submittedName>
</protein>
<name>A0A5S9F1W9_UABAM</name>
<dbReference type="OrthoDB" id="215124at2"/>
<keyword evidence="1" id="KW-0472">Membrane</keyword>
<feature type="transmembrane region" description="Helical" evidence="1">
    <location>
        <begin position="325"/>
        <end position="345"/>
    </location>
</feature>
<gene>
    <name evidence="2" type="ORF">UABAM_01211</name>
</gene>
<keyword evidence="1" id="KW-1133">Transmembrane helix</keyword>
<dbReference type="EMBL" id="AP019860">
    <property type="protein sequence ID" value="BBM82868.1"/>
    <property type="molecule type" value="Genomic_DNA"/>
</dbReference>
<keyword evidence="1" id="KW-0812">Transmembrane</keyword>
<sequence length="567" mass="64767">MKIFIGVCIAFLSCLTFGEDIKMSIMSGYGNTLPNSASFEPVIVTVKNEGLKLIKGELRLSRGGLFSAASGRSYHREVVLPGKSNKVFTFYVLLSNSRTVISASLVADGQVFTHEQSFQARLSNHPIWINWKKDIKKNKYYDETYYAVANTPLIAFPRTPIALSNVAVMFVAEPQNFEVDEEQTAILQKWISHGGSLIFVGTSGLEALIQRRLPFLQVEFSSDSLLPAVTTLNCGRVVCFSQSKDHPYIQKLHSNTTFVKKTLQYSESVYREAYHSDLQRYMSRELSGEIQFAWMILLLIAYLICIGPVDYFITKKFKNRMLTWWIYIFSIVLFSFFAYIKGYVLKSGPMKIHCLNYIDVYDNGEAIGSTVFGVYSTRNANYTLRNTSQNGYFLPLNSDFTYDEETFDQENNRLVSRIPIYSSKNYIGVWQKTYPMRTQKIAFDANKRFDINIPQGFHVTDGYIMMDGELKRVLTVGETWYVDAVSRNSNSEAKKLLLGYSSPLKSSFYQYKVNIKDVEKMLDVTRNLKNGMAVVLFCDTDNHVQIVGEDPIRNEQSVLRYVVPALR</sequence>
<keyword evidence="3" id="KW-1185">Reference proteome</keyword>
<feature type="transmembrane region" description="Helical" evidence="1">
    <location>
        <begin position="292"/>
        <end position="313"/>
    </location>
</feature>
<dbReference type="KEGG" id="uam:UABAM_01211"/>
<accession>A0A5S9F1W9</accession>
<evidence type="ECO:0000256" key="1">
    <source>
        <dbReference type="SAM" id="Phobius"/>
    </source>
</evidence>
<evidence type="ECO:0000313" key="3">
    <source>
        <dbReference type="Proteomes" id="UP000326354"/>
    </source>
</evidence>
<proteinExistence type="predicted"/>
<dbReference type="Proteomes" id="UP000326354">
    <property type="component" value="Chromosome"/>
</dbReference>
<dbReference type="RefSeq" id="WP_151967095.1">
    <property type="nucleotide sequence ID" value="NZ_AP019860.1"/>
</dbReference>
<evidence type="ECO:0000313" key="2">
    <source>
        <dbReference type="EMBL" id="BBM82868.1"/>
    </source>
</evidence>
<reference evidence="2 3" key="1">
    <citation type="submission" date="2019-08" db="EMBL/GenBank/DDBJ databases">
        <title>Complete genome sequence of Candidatus Uab amorphum.</title>
        <authorList>
            <person name="Shiratori T."/>
            <person name="Suzuki S."/>
            <person name="Kakizawa Y."/>
            <person name="Ishida K."/>
        </authorList>
    </citation>
    <scope>NUCLEOTIDE SEQUENCE [LARGE SCALE GENOMIC DNA]</scope>
    <source>
        <strain evidence="2 3">SRT547</strain>
    </source>
</reference>